<reference evidence="3" key="1">
    <citation type="submission" date="2019-12" db="EMBL/GenBank/DDBJ databases">
        <authorList>
            <person name="Awala S.I."/>
            <person name="Rhee S.K."/>
        </authorList>
    </citation>
    <scope>NUCLEOTIDE SEQUENCE [LARGE SCALE GENOMIC DNA]</scope>
    <source>
        <strain evidence="3">IM1</strain>
    </source>
</reference>
<dbReference type="EMBL" id="CP046565">
    <property type="protein sequence ID" value="QJD30846.1"/>
    <property type="molecule type" value="Genomic_DNA"/>
</dbReference>
<keyword evidence="3" id="KW-1185">Reference proteome</keyword>
<dbReference type="AlphaFoldDB" id="A0A858QAY6"/>
<sequence>MKRLLLALAGAPGLALAIPATPVMTLYQFNGPLDIPYYDADAFLRNGPASPAGTLSQGSSVIPCLVLKNGQPLADASGTPYVGFKLVVDSRTATPASVETFKQAVAERKALAVANHHCDGSVRHVIDVRKLYPMEKAPFFDPPPAPARRPARPDQGELDRIVKAFHDSPPCESANGDLTGRRSALARAWDQFSRANPGHWPARALEQARHLDYVMRTALFEGHLERGCNAYGACERNIIALSIRNRGKEGCTLGQGCGGPGDFEGVASKPSQYNIWDEYLTQVTGLTACFLRQDLSHAERYAKLQAMYEQSLPDVQRILFGDDADLREIFPGAALTDLKSLKHYYHAPAMGKCFPGHERAEYISGAVARKGRDFALIANTRIQVEERADGGYFFQDFIVTQKDDRDEITIVDNYPGFLIDARKIDLKPAARCVPYGIPAGCESGEPGRYRTTPAWLNSGKSLELRCHLKDRGENCQAPAVDQTVGVGGRCDTQMRPVAGVK</sequence>
<protein>
    <submittedName>
        <fullName evidence="2">Uncharacterized protein</fullName>
    </submittedName>
</protein>
<dbReference type="KEGG" id="metu:GNH96_13305"/>
<dbReference type="RefSeq" id="WP_169604121.1">
    <property type="nucleotide sequence ID" value="NZ_CP046565.1"/>
</dbReference>
<organism evidence="2 3">
    <name type="scientific">Methylococcus geothermalis</name>
    <dbReference type="NCBI Taxonomy" id="2681310"/>
    <lineage>
        <taxon>Bacteria</taxon>
        <taxon>Pseudomonadati</taxon>
        <taxon>Pseudomonadota</taxon>
        <taxon>Gammaproteobacteria</taxon>
        <taxon>Methylococcales</taxon>
        <taxon>Methylococcaceae</taxon>
        <taxon>Methylococcus</taxon>
    </lineage>
</organism>
<evidence type="ECO:0000313" key="2">
    <source>
        <dbReference type="EMBL" id="QJD30846.1"/>
    </source>
</evidence>
<evidence type="ECO:0000313" key="3">
    <source>
        <dbReference type="Proteomes" id="UP000503004"/>
    </source>
</evidence>
<feature type="signal peptide" evidence="1">
    <location>
        <begin position="1"/>
        <end position="17"/>
    </location>
</feature>
<name>A0A858QAY6_9GAMM</name>
<gene>
    <name evidence="2" type="ORF">GNH96_13305</name>
</gene>
<dbReference type="Proteomes" id="UP000503004">
    <property type="component" value="Chromosome"/>
</dbReference>
<evidence type="ECO:0000256" key="1">
    <source>
        <dbReference type="SAM" id="SignalP"/>
    </source>
</evidence>
<keyword evidence="1" id="KW-0732">Signal</keyword>
<proteinExistence type="predicted"/>
<feature type="chain" id="PRO_5032876460" evidence="1">
    <location>
        <begin position="18"/>
        <end position="501"/>
    </location>
</feature>
<accession>A0A858QAY6</accession>